<organism evidence="1 2">
    <name type="scientific">Fluctibacter halophilus</name>
    <dbReference type="NCBI Taxonomy" id="226011"/>
    <lineage>
        <taxon>Bacteria</taxon>
        <taxon>Pseudomonadati</taxon>
        <taxon>Pseudomonadota</taxon>
        <taxon>Gammaproteobacteria</taxon>
        <taxon>Alteromonadales</taxon>
        <taxon>Alteromonadaceae</taxon>
        <taxon>Fluctibacter</taxon>
    </lineage>
</organism>
<evidence type="ECO:0000313" key="1">
    <source>
        <dbReference type="EMBL" id="MCC2615450.1"/>
    </source>
</evidence>
<accession>A0ABS8G6H7</accession>
<gene>
    <name evidence="1" type="ORF">LJ739_04250</name>
</gene>
<sequence>MKLVSKIVLSLFILLVVAYYGSAFVMPSVTVVNKSGVALEEVEVALPSSNLDFGALENGEENTLHYSLDQSDGVYNYHFKRNSSVIFRGSCGYVTGNELHKRVVITFNENNEVVCS</sequence>
<name>A0ABS8G6H7_9ALTE</name>
<proteinExistence type="predicted"/>
<keyword evidence="2" id="KW-1185">Reference proteome</keyword>
<protein>
    <submittedName>
        <fullName evidence="1">Uncharacterized protein</fullName>
    </submittedName>
</protein>
<reference evidence="1 2" key="1">
    <citation type="submission" date="2021-10" db="EMBL/GenBank/DDBJ databases">
        <title>Draft genome of Aestuariibacter halophilus JC2043.</title>
        <authorList>
            <person name="Emsley S.A."/>
            <person name="Pfannmuller K.M."/>
            <person name="Ushijima B."/>
            <person name="Saw J.H."/>
            <person name="Videau P."/>
        </authorList>
    </citation>
    <scope>NUCLEOTIDE SEQUENCE [LARGE SCALE GENOMIC DNA]</scope>
    <source>
        <strain evidence="1 2">JC2043</strain>
    </source>
</reference>
<dbReference type="Proteomes" id="UP001520878">
    <property type="component" value="Unassembled WGS sequence"/>
</dbReference>
<evidence type="ECO:0000313" key="2">
    <source>
        <dbReference type="Proteomes" id="UP001520878"/>
    </source>
</evidence>
<dbReference type="RefSeq" id="WP_229157350.1">
    <property type="nucleotide sequence ID" value="NZ_JAJEWP010000001.1"/>
</dbReference>
<dbReference type="EMBL" id="JAJEWP010000001">
    <property type="protein sequence ID" value="MCC2615450.1"/>
    <property type="molecule type" value="Genomic_DNA"/>
</dbReference>
<comment type="caution">
    <text evidence="1">The sequence shown here is derived from an EMBL/GenBank/DDBJ whole genome shotgun (WGS) entry which is preliminary data.</text>
</comment>